<dbReference type="RefSeq" id="WP_012616736.1">
    <property type="nucleotide sequence ID" value="NC_011832.1"/>
</dbReference>
<dbReference type="InterPro" id="IPR005170">
    <property type="entry name" value="Transptr-assoc_dom"/>
</dbReference>
<dbReference type="Pfam" id="PF01595">
    <property type="entry name" value="CNNM"/>
    <property type="match status" value="1"/>
</dbReference>
<keyword evidence="14" id="KW-1185">Reference proteome</keyword>
<feature type="domain" description="CBS" evidence="11">
    <location>
        <begin position="283"/>
        <end position="343"/>
    </location>
</feature>
<dbReference type="InterPro" id="IPR051676">
    <property type="entry name" value="UPF0053_domain"/>
</dbReference>
<dbReference type="GeneID" id="7270133"/>
<keyword evidence="8" id="KW-0486">Methionine biosynthesis</keyword>
<dbReference type="InterPro" id="IPR046342">
    <property type="entry name" value="CBS_dom_sf"/>
</dbReference>
<dbReference type="Pfam" id="PF00571">
    <property type="entry name" value="CBS"/>
    <property type="match status" value="2"/>
</dbReference>
<dbReference type="Proteomes" id="UP000002457">
    <property type="component" value="Chromosome"/>
</dbReference>
<evidence type="ECO:0000256" key="10">
    <source>
        <dbReference type="SAM" id="Phobius"/>
    </source>
</evidence>
<keyword evidence="5 10" id="KW-1133">Transmembrane helix</keyword>
<keyword evidence="7 10" id="KW-0472">Membrane</keyword>
<dbReference type="PROSITE" id="PS51846">
    <property type="entry name" value="CNNM"/>
    <property type="match status" value="1"/>
</dbReference>
<evidence type="ECO:0000256" key="7">
    <source>
        <dbReference type="ARBA" id="ARBA00023136"/>
    </source>
</evidence>
<feature type="domain" description="CNNM transmembrane" evidence="12">
    <location>
        <begin position="1"/>
        <end position="200"/>
    </location>
</feature>
<dbReference type="STRING" id="521011.Mpal_0021"/>
<dbReference type="Gene3D" id="3.30.465.10">
    <property type="match status" value="1"/>
</dbReference>
<evidence type="ECO:0000313" key="13">
    <source>
        <dbReference type="EMBL" id="ACL15417.1"/>
    </source>
</evidence>
<keyword evidence="4" id="KW-0677">Repeat</keyword>
<evidence type="ECO:0000259" key="12">
    <source>
        <dbReference type="PROSITE" id="PS51846"/>
    </source>
</evidence>
<evidence type="ECO:0000256" key="2">
    <source>
        <dbReference type="ARBA" id="ARBA00022475"/>
    </source>
</evidence>
<dbReference type="KEGG" id="mpl:Mpal_0021"/>
<evidence type="ECO:0000259" key="11">
    <source>
        <dbReference type="PROSITE" id="PS51371"/>
    </source>
</evidence>
<dbReference type="AlphaFoldDB" id="B8GI66"/>
<evidence type="ECO:0008006" key="15">
    <source>
        <dbReference type="Google" id="ProtNLM"/>
    </source>
</evidence>
<feature type="transmembrane region" description="Helical" evidence="10">
    <location>
        <begin position="102"/>
        <end position="124"/>
    </location>
</feature>
<organism evidence="13 14">
    <name type="scientific">Methanosphaerula palustris (strain ATCC BAA-1556 / DSM 19958 / E1-9c)</name>
    <dbReference type="NCBI Taxonomy" id="521011"/>
    <lineage>
        <taxon>Archaea</taxon>
        <taxon>Methanobacteriati</taxon>
        <taxon>Methanobacteriota</taxon>
        <taxon>Stenosarchaea group</taxon>
        <taxon>Methanomicrobia</taxon>
        <taxon>Methanomicrobiales</taxon>
        <taxon>Methanoregulaceae</taxon>
        <taxon>Methanosphaerula</taxon>
    </lineage>
</organism>
<dbReference type="InterPro" id="IPR002550">
    <property type="entry name" value="CNNM"/>
</dbReference>
<feature type="domain" description="CBS" evidence="11">
    <location>
        <begin position="219"/>
        <end position="279"/>
    </location>
</feature>
<dbReference type="PANTHER" id="PTHR43099:SF5">
    <property type="entry name" value="HLYC_CORC FAMILY TRANSPORTER"/>
    <property type="match status" value="1"/>
</dbReference>
<evidence type="ECO:0000256" key="6">
    <source>
        <dbReference type="ARBA" id="ARBA00023122"/>
    </source>
</evidence>
<feature type="transmembrane region" description="Helical" evidence="10">
    <location>
        <begin position="6"/>
        <end position="28"/>
    </location>
</feature>
<dbReference type="GO" id="GO:0005886">
    <property type="term" value="C:plasma membrane"/>
    <property type="evidence" value="ECO:0007669"/>
    <property type="project" value="UniProtKB-SubCell"/>
</dbReference>
<keyword evidence="6 9" id="KW-0129">CBS domain</keyword>
<dbReference type="SMART" id="SM01091">
    <property type="entry name" value="CorC_HlyC"/>
    <property type="match status" value="1"/>
</dbReference>
<evidence type="ECO:0000256" key="1">
    <source>
        <dbReference type="ARBA" id="ARBA00004651"/>
    </source>
</evidence>
<dbReference type="InterPro" id="IPR000644">
    <property type="entry name" value="CBS_dom"/>
</dbReference>
<dbReference type="Pfam" id="PF03471">
    <property type="entry name" value="CorC_HlyC"/>
    <property type="match status" value="1"/>
</dbReference>
<keyword evidence="8" id="KW-0028">Amino-acid biosynthesis</keyword>
<gene>
    <name evidence="13" type="ordered locus">Mpal_0021</name>
</gene>
<dbReference type="EMBL" id="CP001338">
    <property type="protein sequence ID" value="ACL15417.1"/>
    <property type="molecule type" value="Genomic_DNA"/>
</dbReference>
<proteinExistence type="predicted"/>
<protein>
    <recommendedName>
        <fullName evidence="15">CBS domain containing protein</fullName>
    </recommendedName>
</protein>
<dbReference type="GO" id="GO:0050660">
    <property type="term" value="F:flavin adenine dinucleotide binding"/>
    <property type="evidence" value="ECO:0007669"/>
    <property type="project" value="InterPro"/>
</dbReference>
<dbReference type="GO" id="GO:0009086">
    <property type="term" value="P:methionine biosynthetic process"/>
    <property type="evidence" value="ECO:0007669"/>
    <property type="project" value="UniProtKB-KW"/>
</dbReference>
<dbReference type="InterPro" id="IPR036318">
    <property type="entry name" value="FAD-bd_PCMH-like_sf"/>
</dbReference>
<keyword evidence="3 10" id="KW-0812">Transmembrane</keyword>
<keyword evidence="2" id="KW-1003">Cell membrane</keyword>
<evidence type="ECO:0000313" key="14">
    <source>
        <dbReference type="Proteomes" id="UP000002457"/>
    </source>
</evidence>
<dbReference type="SMART" id="SM00116">
    <property type="entry name" value="CBS"/>
    <property type="match status" value="2"/>
</dbReference>
<dbReference type="OrthoDB" id="53218at2157"/>
<dbReference type="HOGENOM" id="CLU_015237_4_0_2"/>
<accession>B8GI66</accession>
<name>B8GI66_METPE</name>
<evidence type="ECO:0000256" key="5">
    <source>
        <dbReference type="ARBA" id="ARBA00022989"/>
    </source>
</evidence>
<dbReference type="InterPro" id="IPR044751">
    <property type="entry name" value="Ion_transp-like_CBS"/>
</dbReference>
<dbReference type="PANTHER" id="PTHR43099">
    <property type="entry name" value="UPF0053 PROTEIN YRKA"/>
    <property type="match status" value="1"/>
</dbReference>
<dbReference type="SUPFAM" id="SSF54631">
    <property type="entry name" value="CBS-domain pair"/>
    <property type="match status" value="1"/>
</dbReference>
<dbReference type="PROSITE" id="PS51371">
    <property type="entry name" value="CBS"/>
    <property type="match status" value="2"/>
</dbReference>
<sequence>MAALIEIGIILLLILFNGLFSMAEFAIVSARKIRLSQLAADGDKRAAVALELAEEPNRLLSAVQIGITVISIVSGAYGGAALSGYVAAPLKSIPEVAQYSDLLALVLVVAAITYLTLVFGELVPKRLALTNPEQFAASVAVPMKWFAWVGSPLVSLLSYSTDLVLAMLGAKNSSGSPVTEEEVKLLIREGTQAGVFLEEEQAMVSRILRLSDRRVSGLMTPRPEITAIDLRSPDLEQIALMRASGHSYFPVIDGDLDRIRGMVSVRDLWARMLDGQEATVRGALSEPLYIPESVPALKVPALFRDAGLHLGLVTDEYGSVQGLVTPHDILESIVGVLPSPDQEAEPEIVQRDDGSWLVDGMLPLDQFRDVVPLEDLPLEEKGYYHTIGGLVMMHLERRPQTGDRFTHGDLQFEVVDMDGNRVDKVLVTQVDEADQ</sequence>
<feature type="transmembrane region" description="Helical" evidence="10">
    <location>
        <begin position="145"/>
        <end position="168"/>
    </location>
</feature>
<dbReference type="Gene3D" id="3.10.580.10">
    <property type="entry name" value="CBS-domain"/>
    <property type="match status" value="1"/>
</dbReference>
<feature type="transmembrane region" description="Helical" evidence="10">
    <location>
        <begin position="59"/>
        <end position="82"/>
    </location>
</feature>
<evidence type="ECO:0000256" key="8">
    <source>
        <dbReference type="ARBA" id="ARBA00023167"/>
    </source>
</evidence>
<comment type="subcellular location">
    <subcellularLocation>
        <location evidence="1">Cell membrane</location>
        <topology evidence="1">Multi-pass membrane protein</topology>
    </subcellularLocation>
</comment>
<evidence type="ECO:0000256" key="9">
    <source>
        <dbReference type="PROSITE-ProRule" id="PRU00703"/>
    </source>
</evidence>
<evidence type="ECO:0000256" key="4">
    <source>
        <dbReference type="ARBA" id="ARBA00022737"/>
    </source>
</evidence>
<reference evidence="13 14" key="1">
    <citation type="journal article" date="2015" name="Genome Announc.">
        <title>Complete Genome Sequence of Methanosphaerula palustris E1-9CT, a Hydrogenotrophic Methanogen Isolated from a Minerotrophic Fen Peatland.</title>
        <authorList>
            <person name="Cadillo-Quiroz H."/>
            <person name="Browne P."/>
            <person name="Kyrpides N."/>
            <person name="Woyke T."/>
            <person name="Goodwin L."/>
            <person name="Detter C."/>
            <person name="Yavitt J.B."/>
            <person name="Zinder S.H."/>
        </authorList>
    </citation>
    <scope>NUCLEOTIDE SEQUENCE [LARGE SCALE GENOMIC DNA]</scope>
    <source>
        <strain evidence="14">ATCC BAA-1556 / DSM 19958 / E1-9c</strain>
    </source>
</reference>
<dbReference type="CDD" id="cd04590">
    <property type="entry name" value="CBS_pair_CorC_HlyC_assoc"/>
    <property type="match status" value="1"/>
</dbReference>
<dbReference type="eggNOG" id="arCOG00626">
    <property type="taxonomic scope" value="Archaea"/>
</dbReference>
<dbReference type="SUPFAM" id="SSF56176">
    <property type="entry name" value="FAD-binding/transporter-associated domain-like"/>
    <property type="match status" value="1"/>
</dbReference>
<evidence type="ECO:0000256" key="3">
    <source>
        <dbReference type="ARBA" id="ARBA00022692"/>
    </source>
</evidence>
<dbReference type="InterPro" id="IPR016169">
    <property type="entry name" value="FAD-bd_PCMH_sub2"/>
</dbReference>